<proteinExistence type="predicted"/>
<comment type="caution">
    <text evidence="1">The sequence shown here is derived from an EMBL/GenBank/DDBJ whole genome shotgun (WGS) entry which is preliminary data.</text>
</comment>
<gene>
    <name evidence="1" type="ORF">IAB38_02520</name>
</gene>
<reference evidence="1" key="1">
    <citation type="submission" date="2020-10" db="EMBL/GenBank/DDBJ databases">
        <authorList>
            <person name="Gilroy R."/>
        </authorList>
    </citation>
    <scope>NUCLEOTIDE SEQUENCE</scope>
    <source>
        <strain evidence="1">CHK184-20233</strain>
    </source>
</reference>
<protein>
    <submittedName>
        <fullName evidence="1">Uncharacterized protein</fullName>
    </submittedName>
</protein>
<accession>A0A9D1DTU8</accession>
<reference evidence="1" key="2">
    <citation type="journal article" date="2021" name="PeerJ">
        <title>Extensive microbial diversity within the chicken gut microbiome revealed by metagenomics and culture.</title>
        <authorList>
            <person name="Gilroy R."/>
            <person name="Ravi A."/>
            <person name="Getino M."/>
            <person name="Pursley I."/>
            <person name="Horton D.L."/>
            <person name="Alikhan N.F."/>
            <person name="Baker D."/>
            <person name="Gharbi K."/>
            <person name="Hall N."/>
            <person name="Watson M."/>
            <person name="Adriaenssens E.M."/>
            <person name="Foster-Nyarko E."/>
            <person name="Jarju S."/>
            <person name="Secka A."/>
            <person name="Antonio M."/>
            <person name="Oren A."/>
            <person name="Chaudhuri R.R."/>
            <person name="La Ragione R."/>
            <person name="Hildebrand F."/>
            <person name="Pallen M.J."/>
        </authorList>
    </citation>
    <scope>NUCLEOTIDE SEQUENCE</scope>
    <source>
        <strain evidence="1">CHK184-20233</strain>
    </source>
</reference>
<sequence length="139" mass="16616">MFGKKKKNVIDDRNTNNSQEKYTMKESYNADELFLARFKWVSSEVTDFGPMDKETEIKYIFEKVEEKYKEVFTGFEADVVSEYFNYPYVVDIVPLTEVHEEFKGIKFPRLGMLLLFNDVNKKEMQEERGYQKKLESDNK</sequence>
<organism evidence="1 2">
    <name type="scientific">Candidatus Onthousia excrementipullorum</name>
    <dbReference type="NCBI Taxonomy" id="2840884"/>
    <lineage>
        <taxon>Bacteria</taxon>
        <taxon>Bacillati</taxon>
        <taxon>Bacillota</taxon>
        <taxon>Bacilli</taxon>
        <taxon>Candidatus Onthousia</taxon>
    </lineage>
</organism>
<evidence type="ECO:0000313" key="2">
    <source>
        <dbReference type="Proteomes" id="UP000824232"/>
    </source>
</evidence>
<dbReference type="EMBL" id="DVHC01000027">
    <property type="protein sequence ID" value="HIR58901.1"/>
    <property type="molecule type" value="Genomic_DNA"/>
</dbReference>
<dbReference type="AlphaFoldDB" id="A0A9D1DTU8"/>
<dbReference type="Proteomes" id="UP000824232">
    <property type="component" value="Unassembled WGS sequence"/>
</dbReference>
<evidence type="ECO:0000313" key="1">
    <source>
        <dbReference type="EMBL" id="HIR58901.1"/>
    </source>
</evidence>
<name>A0A9D1DTU8_9FIRM</name>